<dbReference type="RefSeq" id="WP_274494751.1">
    <property type="nucleotide sequence ID" value="NZ_CP118166.1"/>
</dbReference>
<dbReference type="InterPro" id="IPR029055">
    <property type="entry name" value="Ntn_hydrolases_N"/>
</dbReference>
<dbReference type="PIRSF" id="PIRSF039093">
    <property type="entry name" value="HslV"/>
    <property type="match status" value="1"/>
</dbReference>
<keyword evidence="5 7" id="KW-0378">Hydrolase</keyword>
<dbReference type="InterPro" id="IPR001353">
    <property type="entry name" value="Proteasome_sua/b"/>
</dbReference>
<keyword evidence="2 7" id="KW-0021">Allosteric enzyme</keyword>
<reference evidence="8" key="1">
    <citation type="submission" date="2023-02" db="EMBL/GenBank/DDBJ databases">
        <title>Genome sequence of Hyphococcus flavus.</title>
        <authorList>
            <person name="Rong J.-C."/>
            <person name="Zhao Q."/>
            <person name="Yi M."/>
            <person name="Wu J.-Y."/>
        </authorList>
    </citation>
    <scope>NUCLEOTIDE SEQUENCE</scope>
    <source>
        <strain evidence="8">MCCC 1K03223</strain>
    </source>
</reference>
<keyword evidence="4 7" id="KW-0888">Threonine protease</keyword>
<dbReference type="PROSITE" id="PS51476">
    <property type="entry name" value="PROTEASOME_BETA_2"/>
    <property type="match status" value="1"/>
</dbReference>
<dbReference type="InterPro" id="IPR023333">
    <property type="entry name" value="Proteasome_suB-type"/>
</dbReference>
<evidence type="ECO:0000313" key="9">
    <source>
        <dbReference type="Proteomes" id="UP001214043"/>
    </source>
</evidence>
<evidence type="ECO:0000256" key="7">
    <source>
        <dbReference type="HAMAP-Rule" id="MF_00248"/>
    </source>
</evidence>
<accession>A0AAE9ZHC2</accession>
<evidence type="ECO:0000256" key="1">
    <source>
        <dbReference type="ARBA" id="ARBA00006053"/>
    </source>
</evidence>
<gene>
    <name evidence="7 8" type="primary">hslV</name>
    <name evidence="8" type="ORF">PUV54_06300</name>
</gene>
<keyword evidence="7" id="KW-0963">Cytoplasm</keyword>
<evidence type="ECO:0000313" key="8">
    <source>
        <dbReference type="EMBL" id="WDI32807.1"/>
    </source>
</evidence>
<keyword evidence="3 7" id="KW-0645">Protease</keyword>
<feature type="binding site" evidence="7">
    <location>
        <position position="164"/>
    </location>
    <ligand>
        <name>Na(+)</name>
        <dbReference type="ChEBI" id="CHEBI:29101"/>
    </ligand>
</feature>
<proteinExistence type="inferred from homology"/>
<name>A0AAE9ZHC2_9PROT</name>
<feature type="active site" evidence="7">
    <location>
        <position position="9"/>
    </location>
</feature>
<dbReference type="NCBIfam" id="NF003964">
    <property type="entry name" value="PRK05456.1"/>
    <property type="match status" value="1"/>
</dbReference>
<comment type="subcellular location">
    <subcellularLocation>
        <location evidence="7">Cytoplasm</location>
    </subcellularLocation>
</comment>
<dbReference type="KEGG" id="hfl:PUV54_06300"/>
<dbReference type="GO" id="GO:0009376">
    <property type="term" value="C:HslUV protease complex"/>
    <property type="evidence" value="ECO:0007669"/>
    <property type="project" value="UniProtKB-UniRule"/>
</dbReference>
<dbReference type="Proteomes" id="UP001214043">
    <property type="component" value="Chromosome"/>
</dbReference>
<evidence type="ECO:0000256" key="3">
    <source>
        <dbReference type="ARBA" id="ARBA00022670"/>
    </source>
</evidence>
<dbReference type="Pfam" id="PF00227">
    <property type="entry name" value="Proteasome"/>
    <property type="match status" value="1"/>
</dbReference>
<comment type="subunit">
    <text evidence="7">A double ring-shaped homohexamer of HslV is capped on each side by a ring-shaped HslU homohexamer. The assembly of the HslU/HslV complex is dependent on binding of ATP.</text>
</comment>
<dbReference type="AlphaFoldDB" id="A0AAE9ZHC2"/>
<organism evidence="8 9">
    <name type="scientific">Hyphococcus flavus</name>
    <dbReference type="NCBI Taxonomy" id="1866326"/>
    <lineage>
        <taxon>Bacteria</taxon>
        <taxon>Pseudomonadati</taxon>
        <taxon>Pseudomonadota</taxon>
        <taxon>Alphaproteobacteria</taxon>
        <taxon>Parvularculales</taxon>
        <taxon>Parvularculaceae</taxon>
        <taxon>Hyphococcus</taxon>
    </lineage>
</organism>
<dbReference type="PANTHER" id="PTHR32194:SF7">
    <property type="entry name" value="ATP-DEPENDENT PROTEASE SUBUNIT HSLV"/>
    <property type="match status" value="1"/>
</dbReference>
<protein>
    <recommendedName>
        <fullName evidence="7">ATP-dependent protease subunit HslV</fullName>
        <ecNumber evidence="7">3.4.25.2</ecNumber>
    </recommendedName>
</protein>
<sequence>MTNPLMHGTTILAARRGGVVCVGGDGQVSLDKTVVKGDARKVRRIAGGKVIAGFAGATADAFTLLERLEAKLEQYPDQLMRASVELAKDWRTDRYLRRLEAMMIVADKDVTLTLSGVGDVLEPSHGVTGIGSGGDYARSAAMALMNETDLSAEDVVRKSLSIAASICVYTNDSLTIETIGA</sequence>
<evidence type="ECO:0000256" key="6">
    <source>
        <dbReference type="ARBA" id="ARBA00023053"/>
    </source>
</evidence>
<comment type="function">
    <text evidence="7">Protease subunit of a proteasome-like degradation complex believed to be a general protein degrading machinery.</text>
</comment>
<dbReference type="SUPFAM" id="SSF56235">
    <property type="entry name" value="N-terminal nucleophile aminohydrolases (Ntn hydrolases)"/>
    <property type="match status" value="1"/>
</dbReference>
<dbReference type="GO" id="GO:0004298">
    <property type="term" value="F:threonine-type endopeptidase activity"/>
    <property type="evidence" value="ECO:0007669"/>
    <property type="project" value="UniProtKB-KW"/>
</dbReference>
<keyword evidence="7" id="KW-0479">Metal-binding</keyword>
<keyword evidence="9" id="KW-1185">Reference proteome</keyword>
<comment type="catalytic activity">
    <reaction evidence="7">
        <text>ATP-dependent cleavage of peptide bonds with broad specificity.</text>
        <dbReference type="EC" id="3.4.25.2"/>
    </reaction>
</comment>
<evidence type="ECO:0000256" key="4">
    <source>
        <dbReference type="ARBA" id="ARBA00022698"/>
    </source>
</evidence>
<feature type="binding site" evidence="7">
    <location>
        <position position="170"/>
    </location>
    <ligand>
        <name>Na(+)</name>
        <dbReference type="ChEBI" id="CHEBI:29101"/>
    </ligand>
</feature>
<dbReference type="GO" id="GO:0005839">
    <property type="term" value="C:proteasome core complex"/>
    <property type="evidence" value="ECO:0007669"/>
    <property type="project" value="InterPro"/>
</dbReference>
<comment type="similarity">
    <text evidence="1 7">Belongs to the peptidase T1B family. HslV subfamily.</text>
</comment>
<dbReference type="HAMAP" id="MF_00248">
    <property type="entry name" value="HslV"/>
    <property type="match status" value="1"/>
</dbReference>
<feature type="binding site" evidence="7">
    <location>
        <position position="167"/>
    </location>
    <ligand>
        <name>Na(+)</name>
        <dbReference type="ChEBI" id="CHEBI:29101"/>
    </ligand>
</feature>
<dbReference type="GO" id="GO:0051603">
    <property type="term" value="P:proteolysis involved in protein catabolic process"/>
    <property type="evidence" value="ECO:0007669"/>
    <property type="project" value="InterPro"/>
</dbReference>
<evidence type="ECO:0000256" key="2">
    <source>
        <dbReference type="ARBA" id="ARBA00022533"/>
    </source>
</evidence>
<evidence type="ECO:0000256" key="5">
    <source>
        <dbReference type="ARBA" id="ARBA00022801"/>
    </source>
</evidence>
<dbReference type="InterPro" id="IPR022281">
    <property type="entry name" value="ATP-dep_Prtase_HsIV_su"/>
</dbReference>
<dbReference type="Gene3D" id="3.60.20.10">
    <property type="entry name" value="Glutamine Phosphoribosylpyrophosphate, subunit 1, domain 1"/>
    <property type="match status" value="1"/>
</dbReference>
<dbReference type="GO" id="GO:0046872">
    <property type="term" value="F:metal ion binding"/>
    <property type="evidence" value="ECO:0007669"/>
    <property type="project" value="UniProtKB-KW"/>
</dbReference>
<keyword evidence="6 7" id="KW-0915">Sodium</keyword>
<dbReference type="CDD" id="cd01913">
    <property type="entry name" value="protease_HslV"/>
    <property type="match status" value="1"/>
</dbReference>
<dbReference type="NCBIfam" id="TIGR03692">
    <property type="entry name" value="ATP_dep_HslV"/>
    <property type="match status" value="1"/>
</dbReference>
<dbReference type="EMBL" id="CP118166">
    <property type="protein sequence ID" value="WDI32807.1"/>
    <property type="molecule type" value="Genomic_DNA"/>
</dbReference>
<dbReference type="EC" id="3.4.25.2" evidence="7"/>
<dbReference type="PANTHER" id="PTHR32194">
    <property type="entry name" value="METALLOPROTEASE TLDD"/>
    <property type="match status" value="1"/>
</dbReference>
<comment type="activity regulation">
    <text evidence="7">Allosterically activated by HslU binding.</text>
</comment>